<keyword evidence="3" id="KW-1185">Reference proteome</keyword>
<sequence length="180" mass="20170">MSVLVPEQEHVKVRVLSSWKGHLIESRGLVSCHRSQHRPALWVPARLIFEAEISTLRAASAPTPTSIRQGSCSERIASAPVCCLEVERNEPKYFIIATTQTPFQFKGARGPEQQFSCIFTQNQELLPVFPESQSTWGYSEITFYNSKLRSSPKAFAWMMGNGVSYMRQLDAASAPIASFE</sequence>
<name>A0AAD7R015_9TELE</name>
<evidence type="ECO:0000313" key="3">
    <source>
        <dbReference type="Proteomes" id="UP001221898"/>
    </source>
</evidence>
<feature type="domain" description="Pep3/Vps18 beta-propeller" evidence="1">
    <location>
        <begin position="10"/>
        <end position="166"/>
    </location>
</feature>
<dbReference type="Proteomes" id="UP001221898">
    <property type="component" value="Unassembled WGS sequence"/>
</dbReference>
<evidence type="ECO:0000259" key="1">
    <source>
        <dbReference type="Pfam" id="PF05131"/>
    </source>
</evidence>
<comment type="caution">
    <text evidence="2">The sequence shown here is derived from an EMBL/GenBank/DDBJ whole genome shotgun (WGS) entry which is preliminary data.</text>
</comment>
<organism evidence="2 3">
    <name type="scientific">Aldrovandia affinis</name>
    <dbReference type="NCBI Taxonomy" id="143900"/>
    <lineage>
        <taxon>Eukaryota</taxon>
        <taxon>Metazoa</taxon>
        <taxon>Chordata</taxon>
        <taxon>Craniata</taxon>
        <taxon>Vertebrata</taxon>
        <taxon>Euteleostomi</taxon>
        <taxon>Actinopterygii</taxon>
        <taxon>Neopterygii</taxon>
        <taxon>Teleostei</taxon>
        <taxon>Notacanthiformes</taxon>
        <taxon>Halosauridae</taxon>
        <taxon>Aldrovandia</taxon>
    </lineage>
</organism>
<dbReference type="Pfam" id="PF05131">
    <property type="entry name" value="Pep3_Vps18"/>
    <property type="match status" value="1"/>
</dbReference>
<evidence type="ECO:0000313" key="2">
    <source>
        <dbReference type="EMBL" id="KAJ8347447.1"/>
    </source>
</evidence>
<reference evidence="2" key="1">
    <citation type="journal article" date="2023" name="Science">
        <title>Genome structures resolve the early diversification of teleost fishes.</title>
        <authorList>
            <person name="Parey E."/>
            <person name="Louis A."/>
            <person name="Montfort J."/>
            <person name="Bouchez O."/>
            <person name="Roques C."/>
            <person name="Iampietro C."/>
            <person name="Lluch J."/>
            <person name="Castinel A."/>
            <person name="Donnadieu C."/>
            <person name="Desvignes T."/>
            <person name="Floi Bucao C."/>
            <person name="Jouanno E."/>
            <person name="Wen M."/>
            <person name="Mejri S."/>
            <person name="Dirks R."/>
            <person name="Jansen H."/>
            <person name="Henkel C."/>
            <person name="Chen W.J."/>
            <person name="Zahm M."/>
            <person name="Cabau C."/>
            <person name="Klopp C."/>
            <person name="Thompson A.W."/>
            <person name="Robinson-Rechavi M."/>
            <person name="Braasch I."/>
            <person name="Lecointre G."/>
            <person name="Bobe J."/>
            <person name="Postlethwait J.H."/>
            <person name="Berthelot C."/>
            <person name="Roest Crollius H."/>
            <person name="Guiguen Y."/>
        </authorList>
    </citation>
    <scope>NUCLEOTIDE SEQUENCE</scope>
    <source>
        <strain evidence="2">NC1722</strain>
    </source>
</reference>
<accession>A0AAD7R015</accession>
<proteinExistence type="predicted"/>
<protein>
    <recommendedName>
        <fullName evidence="1">Pep3/Vps18 beta-propeller domain-containing protein</fullName>
    </recommendedName>
</protein>
<dbReference type="AlphaFoldDB" id="A0AAD7R015"/>
<dbReference type="EMBL" id="JAINUG010002681">
    <property type="protein sequence ID" value="KAJ8347447.1"/>
    <property type="molecule type" value="Genomic_DNA"/>
</dbReference>
<gene>
    <name evidence="2" type="ORF">AAFF_G00200640</name>
</gene>
<dbReference type="InterPro" id="IPR007810">
    <property type="entry name" value="Pep3/Vps18_beta-prop"/>
</dbReference>